<dbReference type="KEGG" id="grl:LPB144_08265"/>
<dbReference type="AlphaFoldDB" id="A0A1L3J5I1"/>
<dbReference type="GO" id="GO:0003677">
    <property type="term" value="F:DNA binding"/>
    <property type="evidence" value="ECO:0007669"/>
    <property type="project" value="UniProtKB-UniRule"/>
</dbReference>
<evidence type="ECO:0000259" key="3">
    <source>
        <dbReference type="PROSITE" id="PS50977"/>
    </source>
</evidence>
<reference evidence="4 5" key="1">
    <citation type="submission" date="2016-11" db="EMBL/GenBank/DDBJ databases">
        <title>Gramella sp. LPB0144 isolated from marine environment.</title>
        <authorList>
            <person name="Kim E."/>
            <person name="Yi H."/>
        </authorList>
    </citation>
    <scope>NUCLEOTIDE SEQUENCE [LARGE SCALE GENOMIC DNA]</scope>
    <source>
        <strain evidence="4 5">LPB0144</strain>
    </source>
</reference>
<proteinExistence type="predicted"/>
<sequence>MSKKYIQGGRTEQKLQTRHRILQGAQSLLAKGGDFTLEDVAKEVDISRATIYRYFSNIDVLAAEAGLDFNTKSSEEIYQKIQDLELTEAILAIQKYYNDLAKEQEAGFRKFLSATLALPENQKTRGGRRVNTLNLLFEERGVKISKKDRENIINIATVLMGIEPLISSKDVCGLNNEKSGELLKWGLDHILKSVFKKE</sequence>
<dbReference type="OrthoDB" id="9795011at2"/>
<dbReference type="PROSITE" id="PS50977">
    <property type="entry name" value="HTH_TETR_2"/>
    <property type="match status" value="1"/>
</dbReference>
<dbReference type="EMBL" id="CP018153">
    <property type="protein sequence ID" value="APG60399.1"/>
    <property type="molecule type" value="Genomic_DNA"/>
</dbReference>
<dbReference type="RefSeq" id="WP_072553045.1">
    <property type="nucleotide sequence ID" value="NZ_CP018153.1"/>
</dbReference>
<dbReference type="InterPro" id="IPR001647">
    <property type="entry name" value="HTH_TetR"/>
</dbReference>
<feature type="domain" description="HTH tetR-type" evidence="3">
    <location>
        <begin position="15"/>
        <end position="73"/>
    </location>
</feature>
<name>A0A1L3J5I1_9FLAO</name>
<evidence type="ECO:0000256" key="2">
    <source>
        <dbReference type="PROSITE-ProRule" id="PRU00335"/>
    </source>
</evidence>
<dbReference type="InterPro" id="IPR009057">
    <property type="entry name" value="Homeodomain-like_sf"/>
</dbReference>
<accession>A0A1L3J5I1</accession>
<keyword evidence="5" id="KW-1185">Reference proteome</keyword>
<organism evidence="4 5">
    <name type="scientific">Christiangramia salexigens</name>
    <dbReference type="NCBI Taxonomy" id="1913577"/>
    <lineage>
        <taxon>Bacteria</taxon>
        <taxon>Pseudomonadati</taxon>
        <taxon>Bacteroidota</taxon>
        <taxon>Flavobacteriia</taxon>
        <taxon>Flavobacteriales</taxon>
        <taxon>Flavobacteriaceae</taxon>
        <taxon>Christiangramia</taxon>
    </lineage>
</organism>
<dbReference type="Pfam" id="PF00440">
    <property type="entry name" value="TetR_N"/>
    <property type="match status" value="1"/>
</dbReference>
<dbReference type="SUPFAM" id="SSF46689">
    <property type="entry name" value="Homeodomain-like"/>
    <property type="match status" value="1"/>
</dbReference>
<evidence type="ECO:0000313" key="4">
    <source>
        <dbReference type="EMBL" id="APG60399.1"/>
    </source>
</evidence>
<evidence type="ECO:0000256" key="1">
    <source>
        <dbReference type="ARBA" id="ARBA00023125"/>
    </source>
</evidence>
<dbReference type="Gene3D" id="1.10.357.10">
    <property type="entry name" value="Tetracycline Repressor, domain 2"/>
    <property type="match status" value="1"/>
</dbReference>
<protein>
    <submittedName>
        <fullName evidence="4">TetR family transcriptional regulator</fullName>
    </submittedName>
</protein>
<keyword evidence="1 2" id="KW-0238">DNA-binding</keyword>
<dbReference type="STRING" id="1913577.LPB144_08265"/>
<gene>
    <name evidence="4" type="ORF">LPB144_08265</name>
</gene>
<feature type="DNA-binding region" description="H-T-H motif" evidence="2">
    <location>
        <begin position="36"/>
        <end position="55"/>
    </location>
</feature>
<dbReference type="Proteomes" id="UP000182510">
    <property type="component" value="Chromosome"/>
</dbReference>
<evidence type="ECO:0000313" key="5">
    <source>
        <dbReference type="Proteomes" id="UP000182510"/>
    </source>
</evidence>